<dbReference type="AlphaFoldDB" id="A0A1H1FZ08"/>
<feature type="domain" description="DUF305" evidence="1">
    <location>
        <begin position="41"/>
        <end position="206"/>
    </location>
</feature>
<accession>A0A1H1FZ08</accession>
<dbReference type="PANTHER" id="PTHR36933">
    <property type="entry name" value="SLL0788 PROTEIN"/>
    <property type="match status" value="1"/>
</dbReference>
<dbReference type="Gene3D" id="1.20.1260.10">
    <property type="match status" value="1"/>
</dbReference>
<name>A0A1H1FZ08_9MICC</name>
<dbReference type="Pfam" id="PF03713">
    <property type="entry name" value="DUF305"/>
    <property type="match status" value="1"/>
</dbReference>
<dbReference type="STRING" id="37928.SAMN04489742_3721"/>
<dbReference type="OrthoDB" id="26872at2"/>
<dbReference type="PANTHER" id="PTHR36933:SF1">
    <property type="entry name" value="SLL0788 PROTEIN"/>
    <property type="match status" value="1"/>
</dbReference>
<evidence type="ECO:0000313" key="3">
    <source>
        <dbReference type="Proteomes" id="UP000181917"/>
    </source>
</evidence>
<dbReference type="InterPro" id="IPR012347">
    <property type="entry name" value="Ferritin-like"/>
</dbReference>
<protein>
    <submittedName>
        <fullName evidence="2">Uncharacterized conserved protein, DUF305 family</fullName>
    </submittedName>
</protein>
<evidence type="ECO:0000259" key="1">
    <source>
        <dbReference type="Pfam" id="PF03713"/>
    </source>
</evidence>
<proteinExistence type="predicted"/>
<gene>
    <name evidence="2" type="ORF">SAMN04489742_3721</name>
</gene>
<reference evidence="2 3" key="1">
    <citation type="submission" date="2016-10" db="EMBL/GenBank/DDBJ databases">
        <authorList>
            <person name="de Groot N.N."/>
        </authorList>
    </citation>
    <scope>NUCLEOTIDE SEQUENCE [LARGE SCALE GENOMIC DNA]</scope>
    <source>
        <strain evidence="2 3">DSM 20117</strain>
    </source>
</reference>
<dbReference type="Proteomes" id="UP000181917">
    <property type="component" value="Unassembled WGS sequence"/>
</dbReference>
<sequence length="210" mass="22334">MKSYSLRVVAAIAALTLAVVAGWALGSLTSRPAVPGEGSAEAGFARDMQVHHLQAVDMSMIVRDHTEDPAIDQLAYDIARSQQQQAGQMYGWLSLWGLPQAATQPAMAWMNGAGHTTHGDTAAEGGAGTDTAMPGMATPEELKELKAASGTEAERLYLELMIDHHKAGVTMAEAILARTENRVVTSLANSIVTSQQSEMGYMQQLLAARQ</sequence>
<dbReference type="EMBL" id="FNKH01000002">
    <property type="protein sequence ID" value="SDR05868.1"/>
    <property type="molecule type" value="Genomic_DNA"/>
</dbReference>
<evidence type="ECO:0000313" key="2">
    <source>
        <dbReference type="EMBL" id="SDR05868.1"/>
    </source>
</evidence>
<keyword evidence="3" id="KW-1185">Reference proteome</keyword>
<dbReference type="RefSeq" id="WP_074701892.1">
    <property type="nucleotide sequence ID" value="NZ_CP018863.1"/>
</dbReference>
<organism evidence="2 3">
    <name type="scientific">Crystallibacter crystallopoietes</name>
    <dbReference type="NCBI Taxonomy" id="37928"/>
    <lineage>
        <taxon>Bacteria</taxon>
        <taxon>Bacillati</taxon>
        <taxon>Actinomycetota</taxon>
        <taxon>Actinomycetes</taxon>
        <taxon>Micrococcales</taxon>
        <taxon>Micrococcaceae</taxon>
        <taxon>Crystallibacter</taxon>
    </lineage>
</organism>
<dbReference type="KEGG" id="acry:AC20117_20765"/>
<dbReference type="InterPro" id="IPR005183">
    <property type="entry name" value="DUF305_CopM-like"/>
</dbReference>